<feature type="transmembrane region" description="Helical" evidence="6">
    <location>
        <begin position="453"/>
        <end position="475"/>
    </location>
</feature>
<dbReference type="PANTHER" id="PTHR30250">
    <property type="entry name" value="PST FAMILY PREDICTED COLANIC ACID TRANSPORTER"/>
    <property type="match status" value="1"/>
</dbReference>
<dbReference type="InterPro" id="IPR050833">
    <property type="entry name" value="Poly_Biosynth_Transport"/>
</dbReference>
<dbReference type="OrthoDB" id="920322at2"/>
<protein>
    <recommendedName>
        <fullName evidence="9">Polysaccharide biosynthesis protein</fullName>
    </recommendedName>
</protein>
<comment type="caution">
    <text evidence="7">The sequence shown here is derived from an EMBL/GenBank/DDBJ whole genome shotgun (WGS) entry which is preliminary data.</text>
</comment>
<reference evidence="7 8" key="1">
    <citation type="submission" date="2019-01" db="EMBL/GenBank/DDBJ databases">
        <title>Mucilaginibacter antarcticum sp. nov., isolated from antarctic soil.</title>
        <authorList>
            <person name="Yan Y.-Q."/>
            <person name="Du Z.-J."/>
        </authorList>
    </citation>
    <scope>NUCLEOTIDE SEQUENCE [LARGE SCALE GENOMIC DNA]</scope>
    <source>
        <strain evidence="7 8">F01003</strain>
    </source>
</reference>
<comment type="subcellular location">
    <subcellularLocation>
        <location evidence="1">Cell membrane</location>
        <topology evidence="1">Multi-pass membrane protein</topology>
    </subcellularLocation>
</comment>
<feature type="transmembrane region" description="Helical" evidence="6">
    <location>
        <begin position="398"/>
        <end position="422"/>
    </location>
</feature>
<sequence>MLKKLINKVWASPTVLTWGNMVSGSIKLLVLTPLILVNYDINEIAFWYLLLTINSFAIVIDFGFYPTFSRVVSYVFNGLETLTDIDGKQKHDENKPNWPLMGRVYGTINSTYLFISFLVVVVIFSFTYYSFNRVIIKSSEPSQLWIAYYIYGFSVFVSFFARKFDSVIIGTNNIILINRWDIINNLLSTVASVLVVFFKFNLIYLASVQLLFSVILVLRDFYLERSICDGVFKKMKFFSFDKEVFLWCWNPTWRSGLLILCSTGINQVTGLIYSNVSNASMLAAYLLTLKLITTVSQFSQAPFYSKLPILTGLRIKHKIQELITLSASSMQKALLIYSLGLIVLMFLGNWGLSLIGSKAYLIDYKIIIVIGLVWFLERHHAMHAQIVVTTNKVPFYKSAIISGLINIGLVILLLPKVGIWAFPIAQGVSNLAINNWWNVKLSLDSLKTGFMSYFLKSAAIPLALLLTASFIKLILH</sequence>
<evidence type="ECO:0000313" key="7">
    <source>
        <dbReference type="EMBL" id="RWY48112.1"/>
    </source>
</evidence>
<gene>
    <name evidence="7" type="ORF">EPL05_21265</name>
</gene>
<evidence type="ECO:0000256" key="4">
    <source>
        <dbReference type="ARBA" id="ARBA00022989"/>
    </source>
</evidence>
<evidence type="ECO:0000256" key="1">
    <source>
        <dbReference type="ARBA" id="ARBA00004651"/>
    </source>
</evidence>
<feature type="transmembrane region" description="Helical" evidence="6">
    <location>
        <begin position="334"/>
        <end position="353"/>
    </location>
</feature>
<name>A0A444MIY4_9SPHI</name>
<keyword evidence="4 6" id="KW-1133">Transmembrane helix</keyword>
<evidence type="ECO:0000256" key="6">
    <source>
        <dbReference type="SAM" id="Phobius"/>
    </source>
</evidence>
<feature type="transmembrane region" description="Helical" evidence="6">
    <location>
        <begin position="359"/>
        <end position="377"/>
    </location>
</feature>
<proteinExistence type="predicted"/>
<evidence type="ECO:0000256" key="2">
    <source>
        <dbReference type="ARBA" id="ARBA00022475"/>
    </source>
</evidence>
<dbReference type="PANTHER" id="PTHR30250:SF26">
    <property type="entry name" value="PSMA PROTEIN"/>
    <property type="match status" value="1"/>
</dbReference>
<evidence type="ECO:0000256" key="3">
    <source>
        <dbReference type="ARBA" id="ARBA00022692"/>
    </source>
</evidence>
<evidence type="ECO:0008006" key="9">
    <source>
        <dbReference type="Google" id="ProtNLM"/>
    </source>
</evidence>
<keyword evidence="2" id="KW-1003">Cell membrane</keyword>
<accession>A0A444MIY4</accession>
<feature type="transmembrane region" description="Helical" evidence="6">
    <location>
        <begin position="204"/>
        <end position="223"/>
    </location>
</feature>
<evidence type="ECO:0000256" key="5">
    <source>
        <dbReference type="ARBA" id="ARBA00023136"/>
    </source>
</evidence>
<feature type="transmembrane region" description="Helical" evidence="6">
    <location>
        <begin position="111"/>
        <end position="131"/>
    </location>
</feature>
<evidence type="ECO:0000313" key="8">
    <source>
        <dbReference type="Proteomes" id="UP000286701"/>
    </source>
</evidence>
<feature type="transmembrane region" description="Helical" evidence="6">
    <location>
        <begin position="45"/>
        <end position="65"/>
    </location>
</feature>
<dbReference type="GO" id="GO:0005886">
    <property type="term" value="C:plasma membrane"/>
    <property type="evidence" value="ECO:0007669"/>
    <property type="project" value="UniProtKB-SubCell"/>
</dbReference>
<dbReference type="Proteomes" id="UP000286701">
    <property type="component" value="Unassembled WGS sequence"/>
</dbReference>
<feature type="transmembrane region" description="Helical" evidence="6">
    <location>
        <begin position="143"/>
        <end position="161"/>
    </location>
</feature>
<keyword evidence="8" id="KW-1185">Reference proteome</keyword>
<keyword evidence="5 6" id="KW-0472">Membrane</keyword>
<dbReference type="RefSeq" id="WP_128536005.1">
    <property type="nucleotide sequence ID" value="NZ_SBIW01000012.1"/>
</dbReference>
<dbReference type="EMBL" id="SBIW01000012">
    <property type="protein sequence ID" value="RWY48112.1"/>
    <property type="molecule type" value="Genomic_DNA"/>
</dbReference>
<feature type="transmembrane region" description="Helical" evidence="6">
    <location>
        <begin position="21"/>
        <end position="39"/>
    </location>
</feature>
<dbReference type="AlphaFoldDB" id="A0A444MIY4"/>
<keyword evidence="3 6" id="KW-0812">Transmembrane</keyword>
<organism evidence="7 8">
    <name type="scientific">Mucilaginibacter gilvus</name>
    <dbReference type="NCBI Taxonomy" id="2305909"/>
    <lineage>
        <taxon>Bacteria</taxon>
        <taxon>Pseudomonadati</taxon>
        <taxon>Bacteroidota</taxon>
        <taxon>Sphingobacteriia</taxon>
        <taxon>Sphingobacteriales</taxon>
        <taxon>Sphingobacteriaceae</taxon>
        <taxon>Mucilaginibacter</taxon>
    </lineage>
</organism>